<protein>
    <submittedName>
        <fullName evidence="2">Uncharacterized protein</fullName>
    </submittedName>
</protein>
<dbReference type="EMBL" id="BSOK01000038">
    <property type="protein sequence ID" value="GLR29447.1"/>
    <property type="molecule type" value="Genomic_DNA"/>
</dbReference>
<evidence type="ECO:0000313" key="3">
    <source>
        <dbReference type="Proteomes" id="UP001156645"/>
    </source>
</evidence>
<feature type="transmembrane region" description="Helical" evidence="1">
    <location>
        <begin position="20"/>
        <end position="38"/>
    </location>
</feature>
<keyword evidence="1" id="KW-1133">Transmembrane helix</keyword>
<organism evidence="2 3">
    <name type="scientific">Psychrobacter pacificensis</name>
    <dbReference type="NCBI Taxonomy" id="112002"/>
    <lineage>
        <taxon>Bacteria</taxon>
        <taxon>Pseudomonadati</taxon>
        <taxon>Pseudomonadota</taxon>
        <taxon>Gammaproteobacteria</taxon>
        <taxon>Moraxellales</taxon>
        <taxon>Moraxellaceae</taxon>
        <taxon>Psychrobacter</taxon>
    </lineage>
</organism>
<gene>
    <name evidence="2" type="ORF">GCM10007915_16860</name>
</gene>
<sequence length="101" mass="11565">MRHLTRRLKQFKVLTLTRKVQIVILLLTWISLIAWAILSWQGRDFPLESELNYSEGIVGSLNVGEGNHIFMLLDLNDLNRKEVYGCSYSAFDTGSSCFGKK</sequence>
<reference evidence="3" key="1">
    <citation type="journal article" date="2019" name="Int. J. Syst. Evol. Microbiol.">
        <title>The Global Catalogue of Microorganisms (GCM) 10K type strain sequencing project: providing services to taxonomists for standard genome sequencing and annotation.</title>
        <authorList>
            <consortium name="The Broad Institute Genomics Platform"/>
            <consortium name="The Broad Institute Genome Sequencing Center for Infectious Disease"/>
            <person name="Wu L."/>
            <person name="Ma J."/>
        </authorList>
    </citation>
    <scope>NUCLEOTIDE SEQUENCE [LARGE SCALE GENOMIC DNA]</scope>
    <source>
        <strain evidence="3">NBRC 103191</strain>
    </source>
</reference>
<proteinExistence type="predicted"/>
<dbReference type="Proteomes" id="UP001156645">
    <property type="component" value="Unassembled WGS sequence"/>
</dbReference>
<evidence type="ECO:0000256" key="1">
    <source>
        <dbReference type="SAM" id="Phobius"/>
    </source>
</evidence>
<keyword evidence="3" id="KW-1185">Reference proteome</keyword>
<comment type="caution">
    <text evidence="2">The sequence shown here is derived from an EMBL/GenBank/DDBJ whole genome shotgun (WGS) entry which is preliminary data.</text>
</comment>
<keyword evidence="1" id="KW-0472">Membrane</keyword>
<name>A0ABQ5Z3X9_9GAMM</name>
<accession>A0ABQ5Z3X9</accession>
<evidence type="ECO:0000313" key="2">
    <source>
        <dbReference type="EMBL" id="GLR29447.1"/>
    </source>
</evidence>
<keyword evidence="1" id="KW-0812">Transmembrane</keyword>